<accession>A0A8H7CLS4</accession>
<comment type="cofactor">
    <cofactor evidence="1">
        <name>heme b</name>
        <dbReference type="ChEBI" id="CHEBI:60344"/>
    </cofactor>
</comment>
<evidence type="ECO:0000256" key="4">
    <source>
        <dbReference type="ARBA" id="ARBA00022723"/>
    </source>
</evidence>
<keyword evidence="8" id="KW-0732">Signal</keyword>
<evidence type="ECO:0000256" key="6">
    <source>
        <dbReference type="ARBA" id="ARBA00023004"/>
    </source>
</evidence>
<keyword evidence="3" id="KW-0349">Heme</keyword>
<dbReference type="EMBL" id="JACAZI010000017">
    <property type="protein sequence ID" value="KAF7342399.1"/>
    <property type="molecule type" value="Genomic_DNA"/>
</dbReference>
<comment type="similarity">
    <text evidence="7">Belongs to the chloroperoxidase family.</text>
</comment>
<proteinExistence type="inferred from homology"/>
<dbReference type="InterPro" id="IPR036851">
    <property type="entry name" value="Chloroperoxidase-like_sf"/>
</dbReference>
<dbReference type="PROSITE" id="PS51405">
    <property type="entry name" value="HEME_HALOPEROXIDASE"/>
    <property type="match status" value="1"/>
</dbReference>
<dbReference type="InterPro" id="IPR000028">
    <property type="entry name" value="Chloroperoxidase"/>
</dbReference>
<keyword evidence="5" id="KW-0560">Oxidoreductase</keyword>
<reference evidence="10" key="1">
    <citation type="submission" date="2020-05" db="EMBL/GenBank/DDBJ databases">
        <title>Mycena genomes resolve the evolution of fungal bioluminescence.</title>
        <authorList>
            <person name="Tsai I.J."/>
        </authorList>
    </citation>
    <scope>NUCLEOTIDE SEQUENCE</scope>
    <source>
        <strain evidence="10">CCC161011</strain>
    </source>
</reference>
<evidence type="ECO:0000313" key="11">
    <source>
        <dbReference type="Proteomes" id="UP000620124"/>
    </source>
</evidence>
<evidence type="ECO:0000259" key="9">
    <source>
        <dbReference type="PROSITE" id="PS51405"/>
    </source>
</evidence>
<dbReference type="GO" id="GO:0046872">
    <property type="term" value="F:metal ion binding"/>
    <property type="evidence" value="ECO:0007669"/>
    <property type="project" value="UniProtKB-KW"/>
</dbReference>
<dbReference type="PANTHER" id="PTHR33577">
    <property type="entry name" value="STERIGMATOCYSTIN BIOSYNTHESIS PEROXIDASE STCC-RELATED"/>
    <property type="match status" value="1"/>
</dbReference>
<feature type="chain" id="PRO_5034819898" description="Heme haloperoxidase family profile domain-containing protein" evidence="8">
    <location>
        <begin position="20"/>
        <end position="453"/>
    </location>
</feature>
<evidence type="ECO:0000256" key="5">
    <source>
        <dbReference type="ARBA" id="ARBA00023002"/>
    </source>
</evidence>
<comment type="caution">
    <text evidence="10">The sequence shown here is derived from an EMBL/GenBank/DDBJ whole genome shotgun (WGS) entry which is preliminary data.</text>
</comment>
<feature type="signal peptide" evidence="8">
    <location>
        <begin position="1"/>
        <end position="19"/>
    </location>
</feature>
<protein>
    <recommendedName>
        <fullName evidence="9">Heme haloperoxidase family profile domain-containing protein</fullName>
    </recommendedName>
</protein>
<feature type="domain" description="Heme haloperoxidase family profile" evidence="9">
    <location>
        <begin position="50"/>
        <end position="341"/>
    </location>
</feature>
<evidence type="ECO:0000256" key="8">
    <source>
        <dbReference type="SAM" id="SignalP"/>
    </source>
</evidence>
<evidence type="ECO:0000256" key="3">
    <source>
        <dbReference type="ARBA" id="ARBA00022617"/>
    </source>
</evidence>
<sequence>MCFALIVVALAAVTHPSAAFPASYFEGHPAPLANRTLSGFSGGQLIDVSGDHSYRPPGEGDLRGPCPGLNAMANHNFIPHDGVVTFTDAILQSNLIFGLGLDTGAVAAVLALFGADLLALDFPFSIGGAPTPGLLSGILGSVGIIGKMSDLVQAYHCQLIAYRGSNRLIWDAQPVRMRLLRYPRRLLSVRVRKMLSFPYRALNFPVSGDNYHLQLPYFQALYDLQPAGPSANYDLGIIRQHAQIRFRQSIAQDPYFFYGPLQMLVSCLTHNLVYGLMANHSVECPEGCLSGEVLKSIYSITTAADGTLHYTPGHEQIPHNWYRRPTLDPYSAQHVIPDLLDMWLRYPELLLIGGNTNGVNTYAPIDVGNLTGGIYSAESLLKGNNAACFVFQAVQILVPDALSGLAEIVDIIVSKLLDAIGPLLVGLTCPELKTIDRTMLERYPGYRRTTHAV</sequence>
<keyword evidence="11" id="KW-1185">Reference proteome</keyword>
<keyword evidence="6" id="KW-0408">Iron</keyword>
<evidence type="ECO:0000256" key="2">
    <source>
        <dbReference type="ARBA" id="ARBA00022559"/>
    </source>
</evidence>
<dbReference type="Pfam" id="PF01328">
    <property type="entry name" value="Peroxidase_2"/>
    <property type="match status" value="2"/>
</dbReference>
<dbReference type="GO" id="GO:0004601">
    <property type="term" value="F:peroxidase activity"/>
    <property type="evidence" value="ECO:0007669"/>
    <property type="project" value="UniProtKB-KW"/>
</dbReference>
<dbReference type="Gene3D" id="1.10.489.10">
    <property type="entry name" value="Chloroperoxidase-like"/>
    <property type="match status" value="2"/>
</dbReference>
<gene>
    <name evidence="10" type="ORF">MVEN_01828900</name>
</gene>
<name>A0A8H7CLS4_9AGAR</name>
<organism evidence="10 11">
    <name type="scientific">Mycena venus</name>
    <dbReference type="NCBI Taxonomy" id="2733690"/>
    <lineage>
        <taxon>Eukaryota</taxon>
        <taxon>Fungi</taxon>
        <taxon>Dikarya</taxon>
        <taxon>Basidiomycota</taxon>
        <taxon>Agaricomycotina</taxon>
        <taxon>Agaricomycetes</taxon>
        <taxon>Agaricomycetidae</taxon>
        <taxon>Agaricales</taxon>
        <taxon>Marasmiineae</taxon>
        <taxon>Mycenaceae</taxon>
        <taxon>Mycena</taxon>
    </lineage>
</organism>
<keyword evidence="2" id="KW-0575">Peroxidase</keyword>
<evidence type="ECO:0000256" key="1">
    <source>
        <dbReference type="ARBA" id="ARBA00001970"/>
    </source>
</evidence>
<evidence type="ECO:0000256" key="7">
    <source>
        <dbReference type="ARBA" id="ARBA00025795"/>
    </source>
</evidence>
<dbReference type="SUPFAM" id="SSF47571">
    <property type="entry name" value="Cloroperoxidase"/>
    <property type="match status" value="1"/>
</dbReference>
<dbReference type="PANTHER" id="PTHR33577:SF16">
    <property type="entry name" value="HEME HALOPEROXIDASE FAMILY PROFILE DOMAIN-CONTAINING PROTEIN"/>
    <property type="match status" value="1"/>
</dbReference>
<dbReference type="OrthoDB" id="407298at2759"/>
<dbReference type="Proteomes" id="UP000620124">
    <property type="component" value="Unassembled WGS sequence"/>
</dbReference>
<dbReference type="AlphaFoldDB" id="A0A8H7CLS4"/>
<evidence type="ECO:0000313" key="10">
    <source>
        <dbReference type="EMBL" id="KAF7342399.1"/>
    </source>
</evidence>
<keyword evidence="4" id="KW-0479">Metal-binding</keyword>